<keyword evidence="4 5" id="KW-0472">Membrane</keyword>
<name>A0A2U3DQE7_PURLI</name>
<feature type="transmembrane region" description="Helical" evidence="5">
    <location>
        <begin position="133"/>
        <end position="159"/>
    </location>
</feature>
<keyword evidence="2 5" id="KW-0812">Transmembrane</keyword>
<protein>
    <submittedName>
        <fullName evidence="6">Uncharacterized protein</fullName>
    </submittedName>
</protein>
<dbReference type="Proteomes" id="UP000245956">
    <property type="component" value="Unassembled WGS sequence"/>
</dbReference>
<evidence type="ECO:0000256" key="1">
    <source>
        <dbReference type="ARBA" id="ARBA00004141"/>
    </source>
</evidence>
<keyword evidence="3 5" id="KW-1133">Transmembrane helix</keyword>
<feature type="transmembrane region" description="Helical" evidence="5">
    <location>
        <begin position="165"/>
        <end position="190"/>
    </location>
</feature>
<dbReference type="PANTHER" id="PTHR31465:SF9">
    <property type="entry name" value="SPHINGOID LONG-CHAIN BASE TRANSPORTER RSB1"/>
    <property type="match status" value="1"/>
</dbReference>
<dbReference type="InterPro" id="IPR007568">
    <property type="entry name" value="RTA1"/>
</dbReference>
<accession>A0A2U3DQE7</accession>
<proteinExistence type="predicted"/>
<evidence type="ECO:0000313" key="7">
    <source>
        <dbReference type="Proteomes" id="UP000245956"/>
    </source>
</evidence>
<evidence type="ECO:0000256" key="3">
    <source>
        <dbReference type="ARBA" id="ARBA00022989"/>
    </source>
</evidence>
<comment type="subcellular location">
    <subcellularLocation>
        <location evidence="1">Membrane</location>
        <topology evidence="1">Multi-pass membrane protein</topology>
    </subcellularLocation>
</comment>
<dbReference type="GO" id="GO:0000324">
    <property type="term" value="C:fungal-type vacuole"/>
    <property type="evidence" value="ECO:0007669"/>
    <property type="project" value="TreeGrafter"/>
</dbReference>
<feature type="transmembrane region" description="Helical" evidence="5">
    <location>
        <begin position="202"/>
        <end position="222"/>
    </location>
</feature>
<evidence type="ECO:0000313" key="6">
    <source>
        <dbReference type="EMBL" id="PWI64469.1"/>
    </source>
</evidence>
<dbReference type="EMBL" id="LCWV01000059">
    <property type="protein sequence ID" value="PWI64469.1"/>
    <property type="molecule type" value="Genomic_DNA"/>
</dbReference>
<dbReference type="AlphaFoldDB" id="A0A2U3DQE7"/>
<feature type="transmembrane region" description="Helical" evidence="5">
    <location>
        <begin position="53"/>
        <end position="75"/>
    </location>
</feature>
<dbReference type="PANTHER" id="PTHR31465">
    <property type="entry name" value="PROTEIN RTA1-RELATED"/>
    <property type="match status" value="1"/>
</dbReference>
<organism evidence="6 7">
    <name type="scientific">Purpureocillium lilacinum</name>
    <name type="common">Paecilomyces lilacinus</name>
    <dbReference type="NCBI Taxonomy" id="33203"/>
    <lineage>
        <taxon>Eukaryota</taxon>
        <taxon>Fungi</taxon>
        <taxon>Dikarya</taxon>
        <taxon>Ascomycota</taxon>
        <taxon>Pezizomycotina</taxon>
        <taxon>Sordariomycetes</taxon>
        <taxon>Hypocreomycetidae</taxon>
        <taxon>Hypocreales</taxon>
        <taxon>Ophiocordycipitaceae</taxon>
        <taxon>Purpureocillium</taxon>
    </lineage>
</organism>
<gene>
    <name evidence="6" type="ORF">PCL_09624</name>
</gene>
<feature type="transmembrane region" description="Helical" evidence="5">
    <location>
        <begin position="25"/>
        <end position="46"/>
    </location>
</feature>
<evidence type="ECO:0000256" key="2">
    <source>
        <dbReference type="ARBA" id="ARBA00022692"/>
    </source>
</evidence>
<dbReference type="Pfam" id="PF04479">
    <property type="entry name" value="RTA1"/>
    <property type="match status" value="1"/>
</dbReference>
<dbReference type="GO" id="GO:0005886">
    <property type="term" value="C:plasma membrane"/>
    <property type="evidence" value="ECO:0007669"/>
    <property type="project" value="TreeGrafter"/>
</dbReference>
<comment type="caution">
    <text evidence="6">The sequence shown here is derived from an EMBL/GenBank/DDBJ whole genome shotgun (WGS) entry which is preliminary data.</text>
</comment>
<feature type="transmembrane region" description="Helical" evidence="5">
    <location>
        <begin position="95"/>
        <end position="113"/>
    </location>
</feature>
<reference evidence="6 7" key="1">
    <citation type="journal article" date="2016" name="Front. Microbiol.">
        <title>Genome and transcriptome sequences reveal the specific parasitism of the nematophagous Purpureocillium lilacinum 36-1.</title>
        <authorList>
            <person name="Xie J."/>
            <person name="Li S."/>
            <person name="Mo C."/>
            <person name="Xiao X."/>
            <person name="Peng D."/>
            <person name="Wang G."/>
            <person name="Xiao Y."/>
        </authorList>
    </citation>
    <scope>NUCLEOTIDE SEQUENCE [LARGE SCALE GENOMIC DNA]</scope>
    <source>
        <strain evidence="6 7">36-1</strain>
    </source>
</reference>
<feature type="transmembrane region" description="Helical" evidence="5">
    <location>
        <begin position="242"/>
        <end position="259"/>
    </location>
</feature>
<evidence type="ECO:0000256" key="5">
    <source>
        <dbReference type="SAM" id="Phobius"/>
    </source>
</evidence>
<evidence type="ECO:0000256" key="4">
    <source>
        <dbReference type="ARBA" id="ARBA00023136"/>
    </source>
</evidence>
<sequence length="413" mass="45445">MNATGLNSTDHIGALPFTPMYGPNAFFLSIFTILFVVQIVLTYFFWRSYGYAIGMLGGLLLELLGDGPPTVVSVVSEEFGGLTRDIYLPFARRHIIGLTLGPTFLSASLYLGLKTFQQHYSFTRFWHIGPKLFAALFILGDFISLAFIGVGGSLAAIYAEDPIGVNLMIAGLATQVLFTALFCVVLAIVFRKTRWKLRHDKSRFFMLGGSVAAVCLLIRSIWRVVELSEGFNGPLTSKEGVFIALDSIPVVIIWGWVPVADDGRVREQSCIDTGVWLCMRWAWRISRARSQIQAKNRFLAVPRQRNAQNSDSGPMTECQRQAPVWRSLPAFAVLAECEQLVSQGSRWVVLYHSLACTGAAHLPHAVASRCQPLSCLRCKCPLATVTVGGVPVRVASLDVGSGTEIRLIVLRTL</sequence>